<dbReference type="Proteomes" id="UP001634394">
    <property type="component" value="Unassembled WGS sequence"/>
</dbReference>
<dbReference type="FunFam" id="2.130.10.10:FF:000214">
    <property type="entry name" value="WD repeat-containing protein 74"/>
    <property type="match status" value="1"/>
</dbReference>
<dbReference type="InterPro" id="IPR015943">
    <property type="entry name" value="WD40/YVTN_repeat-like_dom_sf"/>
</dbReference>
<dbReference type="PANTHER" id="PTHR16038:SF4">
    <property type="entry name" value="WD REPEAT-CONTAINING PROTEIN 74"/>
    <property type="match status" value="1"/>
</dbReference>
<gene>
    <name evidence="2" type="ORF">ACJMK2_023978</name>
</gene>
<evidence type="ECO:0000313" key="3">
    <source>
        <dbReference type="Proteomes" id="UP001634394"/>
    </source>
</evidence>
<protein>
    <recommendedName>
        <fullName evidence="4">WD repeat-containing protein 74</fullName>
    </recommendedName>
</protein>
<dbReference type="AlphaFoldDB" id="A0ABD3T5Y7"/>
<feature type="region of interest" description="Disordered" evidence="1">
    <location>
        <begin position="379"/>
        <end position="400"/>
    </location>
</feature>
<feature type="compositionally biased region" description="Basic residues" evidence="1">
    <location>
        <begin position="389"/>
        <end position="400"/>
    </location>
</feature>
<keyword evidence="3" id="KW-1185">Reference proteome</keyword>
<reference evidence="2 3" key="1">
    <citation type="submission" date="2024-11" db="EMBL/GenBank/DDBJ databases">
        <title>Chromosome-level genome assembly of the freshwater bivalve Anodonta woodiana.</title>
        <authorList>
            <person name="Chen X."/>
        </authorList>
    </citation>
    <scope>NUCLEOTIDE SEQUENCE [LARGE SCALE GENOMIC DNA]</scope>
    <source>
        <strain evidence="2">MN2024</strain>
        <tissue evidence="2">Gills</tissue>
    </source>
</reference>
<dbReference type="EMBL" id="JBJQND010000019">
    <property type="protein sequence ID" value="KAL3832325.1"/>
    <property type="molecule type" value="Genomic_DNA"/>
</dbReference>
<sequence>MAAHMYNVFVGSETGLLKGINIVKSYWDNLNSLEKADAEKEICAMCWNNENESEVCVGLKNHEIMIYYKQNKTFSDVYKFQGGEGKLKSIAKLNENFITAVESGVVRLWKGDEITSEISAGQGLCKMAQDKSQGNIIGTGGKENDLKIWDINVPEKPIFQAKNVKNDWLNLRVPIWILDLEFLPGSKKVVTCTGHHQVRVYDPSTPQRRPVMDIQFDEYPLTALSLRPNRDDQVIISNTQGKMALVDLRKGQVVHIFKGTAGGIRDVQCHSSEPLVAACGLDRFLRIYDINTKQLMHKFYLKSRLNCLLFASKLSQEDEEQDAENQSGILKERGAEGVDEADDVDEAVWNKLKVVQTKTIRKQERQTYEDETLMKVKRKTAEKDDLAGKKKLKRNKKTNK</sequence>
<dbReference type="InterPro" id="IPR001680">
    <property type="entry name" value="WD40_rpt"/>
</dbReference>
<evidence type="ECO:0000313" key="2">
    <source>
        <dbReference type="EMBL" id="KAL3832325.1"/>
    </source>
</evidence>
<dbReference type="Pfam" id="PF00400">
    <property type="entry name" value="WD40"/>
    <property type="match status" value="1"/>
</dbReference>
<name>A0ABD3T5Y7_SINWO</name>
<dbReference type="SMART" id="SM00320">
    <property type="entry name" value="WD40"/>
    <property type="match status" value="6"/>
</dbReference>
<evidence type="ECO:0000256" key="1">
    <source>
        <dbReference type="SAM" id="MobiDB-lite"/>
    </source>
</evidence>
<accession>A0ABD3T5Y7</accession>
<evidence type="ECO:0008006" key="4">
    <source>
        <dbReference type="Google" id="ProtNLM"/>
    </source>
</evidence>
<dbReference type="InterPro" id="IPR036322">
    <property type="entry name" value="WD40_repeat_dom_sf"/>
</dbReference>
<organism evidence="2 3">
    <name type="scientific">Sinanodonta woodiana</name>
    <name type="common">Chinese pond mussel</name>
    <name type="synonym">Anodonta woodiana</name>
    <dbReference type="NCBI Taxonomy" id="1069815"/>
    <lineage>
        <taxon>Eukaryota</taxon>
        <taxon>Metazoa</taxon>
        <taxon>Spiralia</taxon>
        <taxon>Lophotrochozoa</taxon>
        <taxon>Mollusca</taxon>
        <taxon>Bivalvia</taxon>
        <taxon>Autobranchia</taxon>
        <taxon>Heteroconchia</taxon>
        <taxon>Palaeoheterodonta</taxon>
        <taxon>Unionida</taxon>
        <taxon>Unionoidea</taxon>
        <taxon>Unionidae</taxon>
        <taxon>Unioninae</taxon>
        <taxon>Sinanodonta</taxon>
    </lineage>
</organism>
<dbReference type="InterPro" id="IPR037379">
    <property type="entry name" value="WDR74/Nsa1"/>
</dbReference>
<dbReference type="SUPFAM" id="SSF50978">
    <property type="entry name" value="WD40 repeat-like"/>
    <property type="match status" value="1"/>
</dbReference>
<dbReference type="PANTHER" id="PTHR16038">
    <property type="entry name" value="NOP SEVEN ASSOCIATED PROTEIN 1"/>
    <property type="match status" value="1"/>
</dbReference>
<feature type="region of interest" description="Disordered" evidence="1">
    <location>
        <begin position="319"/>
        <end position="342"/>
    </location>
</feature>
<dbReference type="Gene3D" id="2.130.10.10">
    <property type="entry name" value="YVTN repeat-like/Quinoprotein amine dehydrogenase"/>
    <property type="match status" value="2"/>
</dbReference>
<comment type="caution">
    <text evidence="2">The sequence shown here is derived from an EMBL/GenBank/DDBJ whole genome shotgun (WGS) entry which is preliminary data.</text>
</comment>
<feature type="compositionally biased region" description="Basic and acidic residues" evidence="1">
    <location>
        <begin position="379"/>
        <end position="388"/>
    </location>
</feature>
<proteinExistence type="predicted"/>
<dbReference type="CDD" id="cd22857">
    <property type="entry name" value="WDR74"/>
    <property type="match status" value="1"/>
</dbReference>